<protein>
    <recommendedName>
        <fullName evidence="4">Copper export protein</fullName>
    </recommendedName>
</protein>
<reference evidence="2 3" key="1">
    <citation type="submission" date="2018-06" db="EMBL/GenBank/DDBJ databases">
        <title>Genomic Encyclopedia of Archaeal and Bacterial Type Strains, Phase II (KMG-II): from individual species to whole genera.</title>
        <authorList>
            <person name="Goeker M."/>
        </authorList>
    </citation>
    <scope>NUCLEOTIDE SEQUENCE [LARGE SCALE GENOMIC DNA]</scope>
    <source>
        <strain evidence="2 3">KACC 16626</strain>
    </source>
</reference>
<feature type="transmembrane region" description="Helical" evidence="1">
    <location>
        <begin position="174"/>
        <end position="190"/>
    </location>
</feature>
<dbReference type="EMBL" id="QJTJ01000007">
    <property type="protein sequence ID" value="PYF06803.1"/>
    <property type="molecule type" value="Genomic_DNA"/>
</dbReference>
<name>A0A318TR34_9BACL</name>
<keyword evidence="3" id="KW-1185">Reference proteome</keyword>
<feature type="transmembrane region" description="Helical" evidence="1">
    <location>
        <begin position="76"/>
        <end position="94"/>
    </location>
</feature>
<keyword evidence="1" id="KW-1133">Transmembrane helix</keyword>
<proteinExistence type="predicted"/>
<keyword evidence="1" id="KW-0472">Membrane</keyword>
<sequence length="343" mass="39221">MTHKIFRLSSCLLLIGLLFVTMGFQVEGSQVAALDSSVAITGSIDHLEDAPGTMVVQDGEKRQLTEQLLSITSKSIYFLGLFLMIGWALLWQIVRTYSFELRKKYVLYGRFFQILHLLGILTILFIYLEASSFYEILDKLVLLIGTNIGKLLFASFLISIIGLIFLFKNQLFNYFWVILIGIIKGISGYIDEMNSANYILVGLNIIQLFVVSFWAAGIVFILLFWRKQRLYIKYFLRFFNKAAFLSILLLIILCSGRVYLLSPNIDFIGTTWGIALLVNAFVIIILLFLRAVIWKRRKKGKVVADLITIFKLEFMLLLILTIFIASFVTLNLQSNLPSIILMI</sequence>
<feature type="transmembrane region" description="Helical" evidence="1">
    <location>
        <begin position="272"/>
        <end position="293"/>
    </location>
</feature>
<comment type="caution">
    <text evidence="2">The sequence shown here is derived from an EMBL/GenBank/DDBJ whole genome shotgun (WGS) entry which is preliminary data.</text>
</comment>
<accession>A0A318TR34</accession>
<evidence type="ECO:0008006" key="4">
    <source>
        <dbReference type="Google" id="ProtNLM"/>
    </source>
</evidence>
<feature type="transmembrane region" description="Helical" evidence="1">
    <location>
        <begin position="314"/>
        <end position="332"/>
    </location>
</feature>
<organism evidence="2 3">
    <name type="scientific">Ureibacillus chungkukjangi</name>
    <dbReference type="NCBI Taxonomy" id="1202712"/>
    <lineage>
        <taxon>Bacteria</taxon>
        <taxon>Bacillati</taxon>
        <taxon>Bacillota</taxon>
        <taxon>Bacilli</taxon>
        <taxon>Bacillales</taxon>
        <taxon>Caryophanaceae</taxon>
        <taxon>Ureibacillus</taxon>
    </lineage>
</organism>
<feature type="transmembrane region" description="Helical" evidence="1">
    <location>
        <begin position="196"/>
        <end position="226"/>
    </location>
</feature>
<gene>
    <name evidence="2" type="ORF">BJ095_10737</name>
</gene>
<feature type="transmembrane region" description="Helical" evidence="1">
    <location>
        <begin position="238"/>
        <end position="260"/>
    </location>
</feature>
<keyword evidence="1" id="KW-0812">Transmembrane</keyword>
<feature type="transmembrane region" description="Helical" evidence="1">
    <location>
        <begin position="106"/>
        <end position="128"/>
    </location>
</feature>
<dbReference type="RefSeq" id="WP_107934499.1">
    <property type="nucleotide sequence ID" value="NZ_PYWJ01000009.1"/>
</dbReference>
<dbReference type="AlphaFoldDB" id="A0A318TR34"/>
<evidence type="ECO:0000256" key="1">
    <source>
        <dbReference type="SAM" id="Phobius"/>
    </source>
</evidence>
<evidence type="ECO:0000313" key="2">
    <source>
        <dbReference type="EMBL" id="PYF06803.1"/>
    </source>
</evidence>
<feature type="transmembrane region" description="Helical" evidence="1">
    <location>
        <begin position="148"/>
        <end position="167"/>
    </location>
</feature>
<dbReference type="OrthoDB" id="2353937at2"/>
<dbReference type="Proteomes" id="UP000247416">
    <property type="component" value="Unassembled WGS sequence"/>
</dbReference>
<evidence type="ECO:0000313" key="3">
    <source>
        <dbReference type="Proteomes" id="UP000247416"/>
    </source>
</evidence>